<proteinExistence type="predicted"/>
<dbReference type="PANTHER" id="PTHR43162:SF1">
    <property type="entry name" value="PRESTALK A DIFFERENTIATION PROTEIN A"/>
    <property type="match status" value="1"/>
</dbReference>
<dbReference type="AlphaFoldDB" id="A0A8H6J107"/>
<dbReference type="Proteomes" id="UP000639643">
    <property type="component" value="Unassembled WGS sequence"/>
</dbReference>
<reference evidence="2" key="1">
    <citation type="journal article" date="2020" name="Phytopathology">
        <title>Genome Sequence Resources of Colletotrichum truncatum, C. plurivorum, C. musicola, and C. sojae: Four Species Pathogenic to Soybean (Glycine max).</title>
        <authorList>
            <person name="Rogerio F."/>
            <person name="Boufleur T.R."/>
            <person name="Ciampi-Guillardi M."/>
            <person name="Sukno S.A."/>
            <person name="Thon M.R."/>
            <person name="Massola Junior N.S."/>
            <person name="Baroncelli R."/>
        </authorList>
    </citation>
    <scope>NUCLEOTIDE SEQUENCE</scope>
    <source>
        <strain evidence="2">LFN0074</strain>
    </source>
</reference>
<dbReference type="InterPro" id="IPR016040">
    <property type="entry name" value="NAD(P)-bd_dom"/>
</dbReference>
<comment type="caution">
    <text evidence="2">The sequence shown here is derived from an EMBL/GenBank/DDBJ whole genome shotgun (WGS) entry which is preliminary data.</text>
</comment>
<dbReference type="Gene3D" id="3.90.25.10">
    <property type="entry name" value="UDP-galactose 4-epimerase, domain 1"/>
    <property type="match status" value="1"/>
</dbReference>
<dbReference type="EMBL" id="WIGM01001130">
    <property type="protein sequence ID" value="KAF6804522.1"/>
    <property type="molecule type" value="Genomic_DNA"/>
</dbReference>
<name>A0A8H6J107_9PEZI</name>
<evidence type="ECO:0000313" key="2">
    <source>
        <dbReference type="EMBL" id="KAF6804522.1"/>
    </source>
</evidence>
<dbReference type="Pfam" id="PF13460">
    <property type="entry name" value="NAD_binding_10"/>
    <property type="match status" value="1"/>
</dbReference>
<dbReference type="PANTHER" id="PTHR43162">
    <property type="match status" value="1"/>
</dbReference>
<dbReference type="InterPro" id="IPR051604">
    <property type="entry name" value="Ergot_Alk_Oxidoreductase"/>
</dbReference>
<evidence type="ECO:0000259" key="1">
    <source>
        <dbReference type="Pfam" id="PF13460"/>
    </source>
</evidence>
<dbReference type="InterPro" id="IPR036291">
    <property type="entry name" value="NAD(P)-bd_dom_sf"/>
</dbReference>
<feature type="domain" description="NAD(P)-binding" evidence="1">
    <location>
        <begin position="10"/>
        <end position="170"/>
    </location>
</feature>
<evidence type="ECO:0000313" key="3">
    <source>
        <dbReference type="Proteomes" id="UP000639643"/>
    </source>
</evidence>
<accession>A0A8H6J107</accession>
<sequence>MTYTITVLPASTQAGREAIRSLLSDPSKPTVRGFYRDPSKAPPEFASRENFRALKADVATGERLDFSGSDSVFYIPPPPQQGPEGGVAKFAIDAANRVKEALEKAGSVKRLLVLSAMGAEHEHGIGILKINHHSDKILQTAAPEVAVVRPGYFQENWAHAFETAEADPPVFYSVLTPLDYKIPMVSIQDVGRVSARKLLDLATPLPKPTFIFELYGPRHYSTNDVQAAVQTVLGGKKVGAVGIEREGLQAFWSEQVPAGLVEEMVEYNLSALPGGVSAGDFAGDEHTVWGEVELVDTLRRVHAA</sequence>
<dbReference type="SUPFAM" id="SSF51735">
    <property type="entry name" value="NAD(P)-binding Rossmann-fold domains"/>
    <property type="match status" value="1"/>
</dbReference>
<dbReference type="Gene3D" id="3.40.50.720">
    <property type="entry name" value="NAD(P)-binding Rossmann-like Domain"/>
    <property type="match status" value="1"/>
</dbReference>
<keyword evidence="3" id="KW-1185">Reference proteome</keyword>
<organism evidence="2 3">
    <name type="scientific">Colletotrichum musicola</name>
    <dbReference type="NCBI Taxonomy" id="2175873"/>
    <lineage>
        <taxon>Eukaryota</taxon>
        <taxon>Fungi</taxon>
        <taxon>Dikarya</taxon>
        <taxon>Ascomycota</taxon>
        <taxon>Pezizomycotina</taxon>
        <taxon>Sordariomycetes</taxon>
        <taxon>Hypocreomycetidae</taxon>
        <taxon>Glomerellales</taxon>
        <taxon>Glomerellaceae</taxon>
        <taxon>Colletotrichum</taxon>
        <taxon>Colletotrichum orchidearum species complex</taxon>
    </lineage>
</organism>
<gene>
    <name evidence="2" type="ORF">CMUS01_14830</name>
</gene>
<protein>
    <submittedName>
        <fullName evidence="2">NmrA family protein</fullName>
    </submittedName>
</protein>
<dbReference type="OrthoDB" id="419598at2759"/>